<gene>
    <name evidence="1" type="ORF">TCEB3V08_LOCUS9324</name>
</gene>
<accession>A0A7R9H4Z9</accession>
<reference evidence="1" key="1">
    <citation type="submission" date="2020-11" db="EMBL/GenBank/DDBJ databases">
        <authorList>
            <person name="Tran Van P."/>
        </authorList>
    </citation>
    <scope>NUCLEOTIDE SEQUENCE</scope>
</reference>
<protein>
    <submittedName>
        <fullName evidence="1">Uncharacterized protein</fullName>
    </submittedName>
</protein>
<sequence length="180" mass="20667">MAIIEHKTYFRQFRVSFSSSLPPRHCAACVQILNRYLSVLWLNETREHLIGLQFSYSRRAGDGRQTSFIFYWELQQAWQGSSLTLTGYTMALSYKLHHSGTKQGPHDSPVDSRATFYIRVFISQHLKSFLNAVKCNSHALRNLGNVSAKFSLEDSLIVAFLNPELVQLSEEIAKLFKSYL</sequence>
<evidence type="ECO:0000313" key="1">
    <source>
        <dbReference type="EMBL" id="CAD7408034.1"/>
    </source>
</evidence>
<proteinExistence type="predicted"/>
<organism evidence="1">
    <name type="scientific">Timema cristinae</name>
    <name type="common">Walking stick</name>
    <dbReference type="NCBI Taxonomy" id="61476"/>
    <lineage>
        <taxon>Eukaryota</taxon>
        <taxon>Metazoa</taxon>
        <taxon>Ecdysozoa</taxon>
        <taxon>Arthropoda</taxon>
        <taxon>Hexapoda</taxon>
        <taxon>Insecta</taxon>
        <taxon>Pterygota</taxon>
        <taxon>Neoptera</taxon>
        <taxon>Polyneoptera</taxon>
        <taxon>Phasmatodea</taxon>
        <taxon>Timematodea</taxon>
        <taxon>Timematoidea</taxon>
        <taxon>Timematidae</taxon>
        <taxon>Timema</taxon>
    </lineage>
</organism>
<dbReference type="AlphaFoldDB" id="A0A7R9H4Z9"/>
<name>A0A7R9H4Z9_TIMCR</name>
<dbReference type="EMBL" id="OC320418">
    <property type="protein sequence ID" value="CAD7408034.1"/>
    <property type="molecule type" value="Genomic_DNA"/>
</dbReference>